<organism evidence="2 3">
    <name type="scientific">Porphyridium purpureum</name>
    <name type="common">Red alga</name>
    <name type="synonym">Porphyridium cruentum</name>
    <dbReference type="NCBI Taxonomy" id="35688"/>
    <lineage>
        <taxon>Eukaryota</taxon>
        <taxon>Rhodophyta</taxon>
        <taxon>Bangiophyceae</taxon>
        <taxon>Porphyridiales</taxon>
        <taxon>Porphyridiaceae</taxon>
        <taxon>Porphyridium</taxon>
    </lineage>
</organism>
<name>A0A5J4YK94_PORPP</name>
<dbReference type="OrthoDB" id="10317869at2759"/>
<dbReference type="EMBL" id="VRMN01000015">
    <property type="protein sequence ID" value="KAA8491184.1"/>
    <property type="molecule type" value="Genomic_DNA"/>
</dbReference>
<feature type="coiled-coil region" evidence="1">
    <location>
        <begin position="102"/>
        <end position="146"/>
    </location>
</feature>
<sequence>MLHSIKKASFKVAAKAEPEHEEFLELKQRIANMVKTLTESATQLDKAEMHWQTLFAEQKQTAENFANLYPDDDDLRKIAKTAVEVTAEVERSAAQSRESSTYVAINKQVKAFLAEYKTLESEYKQLTDAKTEFEMYRKKCDDLEKARRPDEERILRNATKFDEAKLSYEQNVETVIQHQKQFYAKRKEVFRAAFVSYWLAHGMHMDHLKAKIGPVNAYAKSCEKDLVNLNIASIRGDENLHTPSKGARLPRELATGVAL</sequence>
<evidence type="ECO:0000256" key="1">
    <source>
        <dbReference type="SAM" id="Coils"/>
    </source>
</evidence>
<dbReference type="AlphaFoldDB" id="A0A5J4YK94"/>
<evidence type="ECO:0008006" key="4">
    <source>
        <dbReference type="Google" id="ProtNLM"/>
    </source>
</evidence>
<gene>
    <name evidence="2" type="ORF">FVE85_9479</name>
</gene>
<keyword evidence="1" id="KW-0175">Coiled coil</keyword>
<dbReference type="Gene3D" id="1.20.1270.60">
    <property type="entry name" value="Arfaptin homology (AH) domain/BAR domain"/>
    <property type="match status" value="1"/>
</dbReference>
<protein>
    <recommendedName>
        <fullName evidence="4">BAR domain-containing protein</fullName>
    </recommendedName>
</protein>
<dbReference type="OMA" id="DIANWTP"/>
<proteinExistence type="predicted"/>
<reference evidence="3" key="1">
    <citation type="journal article" date="2019" name="Nat. Commun.">
        <title>Expansion of phycobilisome linker gene families in mesophilic red algae.</title>
        <authorList>
            <person name="Lee J."/>
            <person name="Kim D."/>
            <person name="Bhattacharya D."/>
            <person name="Yoon H.S."/>
        </authorList>
    </citation>
    <scope>NUCLEOTIDE SEQUENCE [LARGE SCALE GENOMIC DNA]</scope>
    <source>
        <strain evidence="3">CCMP 1328</strain>
    </source>
</reference>
<evidence type="ECO:0000313" key="3">
    <source>
        <dbReference type="Proteomes" id="UP000324585"/>
    </source>
</evidence>
<accession>A0A5J4YK94</accession>
<dbReference type="Proteomes" id="UP000324585">
    <property type="component" value="Unassembled WGS sequence"/>
</dbReference>
<dbReference type="InterPro" id="IPR027267">
    <property type="entry name" value="AH/BAR_dom_sf"/>
</dbReference>
<comment type="caution">
    <text evidence="2">The sequence shown here is derived from an EMBL/GenBank/DDBJ whole genome shotgun (WGS) entry which is preliminary data.</text>
</comment>
<evidence type="ECO:0000313" key="2">
    <source>
        <dbReference type="EMBL" id="KAA8491184.1"/>
    </source>
</evidence>
<dbReference type="SUPFAM" id="SSF103657">
    <property type="entry name" value="BAR/IMD domain-like"/>
    <property type="match status" value="1"/>
</dbReference>
<keyword evidence="3" id="KW-1185">Reference proteome</keyword>